<accession>A0A7X8SI91</accession>
<dbReference type="EMBL" id="JABAIL010000002">
    <property type="protein sequence ID" value="NLR90763.1"/>
    <property type="molecule type" value="Genomic_DNA"/>
</dbReference>
<dbReference type="SMART" id="SM01204">
    <property type="entry name" value="FIST_C"/>
    <property type="match status" value="1"/>
</dbReference>
<feature type="domain" description="FIST C-domain" evidence="2">
    <location>
        <begin position="199"/>
        <end position="345"/>
    </location>
</feature>
<dbReference type="InterPro" id="IPR019494">
    <property type="entry name" value="FIST_C"/>
</dbReference>
<dbReference type="PANTHER" id="PTHR40252:SF2">
    <property type="entry name" value="BLR0328 PROTEIN"/>
    <property type="match status" value="1"/>
</dbReference>
<evidence type="ECO:0000313" key="4">
    <source>
        <dbReference type="Proteomes" id="UP000585050"/>
    </source>
</evidence>
<name>A0A7X8SI91_9BACT</name>
<proteinExistence type="predicted"/>
<evidence type="ECO:0000313" key="3">
    <source>
        <dbReference type="EMBL" id="NLR90763.1"/>
    </source>
</evidence>
<reference evidence="3 4" key="1">
    <citation type="submission" date="2020-04" db="EMBL/GenBank/DDBJ databases">
        <title>Flammeovirga sp. SR4, a novel species isolated from seawater.</title>
        <authorList>
            <person name="Wang X."/>
        </authorList>
    </citation>
    <scope>NUCLEOTIDE SEQUENCE [LARGE SCALE GENOMIC DNA]</scope>
    <source>
        <strain evidence="3 4">SR4</strain>
    </source>
</reference>
<protein>
    <recommendedName>
        <fullName evidence="5">FIST C domain-containing protein</fullName>
    </recommendedName>
</protein>
<dbReference type="Pfam" id="PF08495">
    <property type="entry name" value="FIST"/>
    <property type="match status" value="1"/>
</dbReference>
<evidence type="ECO:0008006" key="5">
    <source>
        <dbReference type="Google" id="ProtNLM"/>
    </source>
</evidence>
<sequence>MYFSTSDIDIIVETIKKDHQENEVYLFLIADASEEIIPSLIEACNSASISCMGAIFPILIAENQFYEEGLIAFKFNSSSSPMIINNDSPFDINYINKSDNNAFLFIDGLSLQVQEMIEDIYQYLGANFSYFGGGAGSLSLVQKPCVFTNQGLMKDSAIFCTTSDNFNLGIQHGWSRIHGPLIATKTEKNKIVELNWQNAFELYQEFIRENNQLEINEENFLEIAKSYPFGMMKEGQEDIVRDPYLVDKNGALNCVGEVLENSVLYILNSTQEHLIKAAEQATKDATLQLNEDNSIQPIVMDCISRYLFLGENYPQEINVCKKILREKQLNDNIIGALSMGEISSYGNGQYIEFFNKTIVINAIDQPK</sequence>
<feature type="domain" description="FIST" evidence="1">
    <location>
        <begin position="22"/>
        <end position="198"/>
    </location>
</feature>
<dbReference type="RefSeq" id="WP_168881479.1">
    <property type="nucleotide sequence ID" value="NZ_JABAIL010000002.1"/>
</dbReference>
<organism evidence="3 4">
    <name type="scientific">Flammeovirga agarivorans</name>
    <dbReference type="NCBI Taxonomy" id="2726742"/>
    <lineage>
        <taxon>Bacteria</taxon>
        <taxon>Pseudomonadati</taxon>
        <taxon>Bacteroidota</taxon>
        <taxon>Cytophagia</taxon>
        <taxon>Cytophagales</taxon>
        <taxon>Flammeovirgaceae</taxon>
        <taxon>Flammeovirga</taxon>
    </lineage>
</organism>
<comment type="caution">
    <text evidence="3">The sequence shown here is derived from an EMBL/GenBank/DDBJ whole genome shotgun (WGS) entry which is preliminary data.</text>
</comment>
<dbReference type="AlphaFoldDB" id="A0A7X8SI91"/>
<dbReference type="Proteomes" id="UP000585050">
    <property type="component" value="Unassembled WGS sequence"/>
</dbReference>
<evidence type="ECO:0000259" key="1">
    <source>
        <dbReference type="SMART" id="SM00897"/>
    </source>
</evidence>
<dbReference type="SMART" id="SM00897">
    <property type="entry name" value="FIST"/>
    <property type="match status" value="1"/>
</dbReference>
<dbReference type="Pfam" id="PF10442">
    <property type="entry name" value="FIST_C"/>
    <property type="match status" value="1"/>
</dbReference>
<keyword evidence="4" id="KW-1185">Reference proteome</keyword>
<evidence type="ECO:0000259" key="2">
    <source>
        <dbReference type="SMART" id="SM01204"/>
    </source>
</evidence>
<dbReference type="InterPro" id="IPR013702">
    <property type="entry name" value="FIST_domain_N"/>
</dbReference>
<dbReference type="PANTHER" id="PTHR40252">
    <property type="entry name" value="BLR0328 PROTEIN"/>
    <property type="match status" value="1"/>
</dbReference>
<gene>
    <name evidence="3" type="ORF">HGP29_06080</name>
</gene>